<gene>
    <name evidence="1" type="ORF">AVDCRST_MAG33-3132</name>
</gene>
<accession>A0A6J4VIC7</accession>
<dbReference type="EMBL" id="CADCWK010000396">
    <property type="protein sequence ID" value="CAA9576710.1"/>
    <property type="molecule type" value="Genomic_DNA"/>
</dbReference>
<evidence type="ECO:0000313" key="1">
    <source>
        <dbReference type="EMBL" id="CAA9576710.1"/>
    </source>
</evidence>
<dbReference type="AlphaFoldDB" id="A0A6J4VIC7"/>
<reference evidence="1" key="1">
    <citation type="submission" date="2020-02" db="EMBL/GenBank/DDBJ databases">
        <authorList>
            <person name="Meier V. D."/>
        </authorList>
    </citation>
    <scope>NUCLEOTIDE SEQUENCE</scope>
    <source>
        <strain evidence="1">AVDCRST_MAG33</strain>
    </source>
</reference>
<sequence length="93" mass="9973">MFLGWYDADKKYPTARKLTDAVGRFQDKFGVAPLTCLVSVEDAALLLADPAVSKLKLTVVGAAYVPRHTFYVGDEDVVVDEVVSEPASIAVAA</sequence>
<protein>
    <submittedName>
        <fullName evidence="1">Uncharacterized protein</fullName>
    </submittedName>
</protein>
<organism evidence="1">
    <name type="scientific">uncultured Thermomicrobiales bacterium</name>
    <dbReference type="NCBI Taxonomy" id="1645740"/>
    <lineage>
        <taxon>Bacteria</taxon>
        <taxon>Pseudomonadati</taxon>
        <taxon>Thermomicrobiota</taxon>
        <taxon>Thermomicrobia</taxon>
        <taxon>Thermomicrobiales</taxon>
        <taxon>environmental samples</taxon>
    </lineage>
</organism>
<proteinExistence type="predicted"/>
<name>A0A6J4VIC7_9BACT</name>